<dbReference type="PANTHER" id="PTHR43798">
    <property type="entry name" value="MONOACYLGLYCEROL LIPASE"/>
    <property type="match status" value="1"/>
</dbReference>
<feature type="domain" description="AB hydrolase-1" evidence="1">
    <location>
        <begin position="60"/>
        <end position="242"/>
    </location>
</feature>
<organism evidence="2 3">
    <name type="scientific">Chengkuizengella axinellae</name>
    <dbReference type="NCBI Taxonomy" id="3064388"/>
    <lineage>
        <taxon>Bacteria</taxon>
        <taxon>Bacillati</taxon>
        <taxon>Bacillota</taxon>
        <taxon>Bacilli</taxon>
        <taxon>Bacillales</taxon>
        <taxon>Paenibacillaceae</taxon>
        <taxon>Chengkuizengella</taxon>
    </lineage>
</organism>
<protein>
    <submittedName>
        <fullName evidence="2">Alpha/beta hydrolase</fullName>
    </submittedName>
</protein>
<dbReference type="PANTHER" id="PTHR43798:SF33">
    <property type="entry name" value="HYDROLASE, PUTATIVE (AFU_ORTHOLOGUE AFUA_2G14860)-RELATED"/>
    <property type="match status" value="1"/>
</dbReference>
<gene>
    <name evidence="2" type="ORF">Q5Y73_08870</name>
</gene>
<dbReference type="GO" id="GO:0016787">
    <property type="term" value="F:hydrolase activity"/>
    <property type="evidence" value="ECO:0007669"/>
    <property type="project" value="UniProtKB-KW"/>
</dbReference>
<proteinExistence type="predicted"/>
<evidence type="ECO:0000313" key="2">
    <source>
        <dbReference type="EMBL" id="MDP5274218.1"/>
    </source>
</evidence>
<dbReference type="Proteomes" id="UP001231941">
    <property type="component" value="Unassembled WGS sequence"/>
</dbReference>
<evidence type="ECO:0000313" key="3">
    <source>
        <dbReference type="Proteomes" id="UP001231941"/>
    </source>
</evidence>
<dbReference type="SUPFAM" id="SSF53474">
    <property type="entry name" value="alpha/beta-Hydrolases"/>
    <property type="match status" value="1"/>
</dbReference>
<dbReference type="Gene3D" id="3.40.50.1820">
    <property type="entry name" value="alpha/beta hydrolase"/>
    <property type="match status" value="1"/>
</dbReference>
<dbReference type="Pfam" id="PF00561">
    <property type="entry name" value="Abhydrolase_1"/>
    <property type="match status" value="1"/>
</dbReference>
<keyword evidence="2" id="KW-0378">Hydrolase</keyword>
<sequence>MHIRSYGQDPSRAAVIHGGPGAPGTVAAIARVLSEHIGVLEPIQTKTTLEGQISELFETLKAYADKPITLIGHSWGAWLAYLTALRHPSIVKKLILVGCPPFEQKYVPSLRENRLKRLSNEDAKEFKLIIEELNSPSSTHNKNNYVRLSELVTESDSFDVLNNQQEDQDKVIVKSNEFIPVWKEAAELRKMGLLIEYADQLQCPVAAIHGDHDPHPFEGVKKPLENALDDFHFYLLEKCGHSPWKERFAKDSFYNILKQEII</sequence>
<dbReference type="InterPro" id="IPR050266">
    <property type="entry name" value="AB_hydrolase_sf"/>
</dbReference>
<dbReference type="EMBL" id="JAVAMP010000002">
    <property type="protein sequence ID" value="MDP5274218.1"/>
    <property type="molecule type" value="Genomic_DNA"/>
</dbReference>
<dbReference type="InterPro" id="IPR029058">
    <property type="entry name" value="AB_hydrolase_fold"/>
</dbReference>
<dbReference type="InterPro" id="IPR000073">
    <property type="entry name" value="AB_hydrolase_1"/>
</dbReference>
<comment type="caution">
    <text evidence="2">The sequence shown here is derived from an EMBL/GenBank/DDBJ whole genome shotgun (WGS) entry which is preliminary data.</text>
</comment>
<name>A0ABT9IY29_9BACL</name>
<keyword evidence="3" id="KW-1185">Reference proteome</keyword>
<reference evidence="2 3" key="1">
    <citation type="submission" date="2023-08" db="EMBL/GenBank/DDBJ databases">
        <authorList>
            <person name="Park J.-S."/>
        </authorList>
    </citation>
    <scope>NUCLEOTIDE SEQUENCE [LARGE SCALE GENOMIC DNA]</scope>
    <source>
        <strain evidence="2 3">2205SS18-9</strain>
    </source>
</reference>
<dbReference type="RefSeq" id="WP_305991503.1">
    <property type="nucleotide sequence ID" value="NZ_JAVAMP010000002.1"/>
</dbReference>
<accession>A0ABT9IY29</accession>
<evidence type="ECO:0000259" key="1">
    <source>
        <dbReference type="Pfam" id="PF00561"/>
    </source>
</evidence>